<feature type="region of interest" description="Disordered" evidence="1">
    <location>
        <begin position="44"/>
        <end position="73"/>
    </location>
</feature>
<keyword evidence="3" id="KW-1185">Reference proteome</keyword>
<dbReference type="AlphaFoldDB" id="A0A919K551"/>
<name>A0A919K551_9ACTN</name>
<accession>A0A919K551</accession>
<reference evidence="2" key="1">
    <citation type="submission" date="2021-01" db="EMBL/GenBank/DDBJ databases">
        <title>Whole genome shotgun sequence of Actinoplanes rishiriensis NBRC 108556.</title>
        <authorList>
            <person name="Komaki H."/>
            <person name="Tamura T."/>
        </authorList>
    </citation>
    <scope>NUCLEOTIDE SEQUENCE</scope>
    <source>
        <strain evidence="2">NBRC 108556</strain>
    </source>
</reference>
<gene>
    <name evidence="2" type="ORF">Ari01nite_69620</name>
</gene>
<evidence type="ECO:0000256" key="1">
    <source>
        <dbReference type="SAM" id="MobiDB-lite"/>
    </source>
</evidence>
<proteinExistence type="predicted"/>
<feature type="compositionally biased region" description="Basic residues" evidence="1">
    <location>
        <begin position="44"/>
        <end position="56"/>
    </location>
</feature>
<dbReference type="Proteomes" id="UP000636960">
    <property type="component" value="Unassembled WGS sequence"/>
</dbReference>
<comment type="caution">
    <text evidence="2">The sequence shown here is derived from an EMBL/GenBank/DDBJ whole genome shotgun (WGS) entry which is preliminary data.</text>
</comment>
<evidence type="ECO:0000313" key="2">
    <source>
        <dbReference type="EMBL" id="GIE99497.1"/>
    </source>
</evidence>
<organism evidence="2 3">
    <name type="scientific">Paractinoplanes rishiriensis</name>
    <dbReference type="NCBI Taxonomy" id="1050105"/>
    <lineage>
        <taxon>Bacteria</taxon>
        <taxon>Bacillati</taxon>
        <taxon>Actinomycetota</taxon>
        <taxon>Actinomycetes</taxon>
        <taxon>Micromonosporales</taxon>
        <taxon>Micromonosporaceae</taxon>
        <taxon>Paractinoplanes</taxon>
    </lineage>
</organism>
<protein>
    <submittedName>
        <fullName evidence="2">Uncharacterized protein</fullName>
    </submittedName>
</protein>
<evidence type="ECO:0000313" key="3">
    <source>
        <dbReference type="Proteomes" id="UP000636960"/>
    </source>
</evidence>
<dbReference type="EMBL" id="BOMV01000073">
    <property type="protein sequence ID" value="GIE99497.1"/>
    <property type="molecule type" value="Genomic_DNA"/>
</dbReference>
<sequence>MCTATWEGLSPSHRRLVIDEFVTVRVLPSVRGFDPATVDIRWKHQSKRRRGGRRARAPFPLPASTRREAYPFG</sequence>